<dbReference type="EMBL" id="AHES01000026">
    <property type="protein sequence ID" value="EOO74477.1"/>
    <property type="molecule type" value="Genomic_DNA"/>
</dbReference>
<organism evidence="2 3">
    <name type="scientific">Bacillus cereus VD021</name>
    <dbReference type="NCBI Taxonomy" id="1053224"/>
    <lineage>
        <taxon>Bacteria</taxon>
        <taxon>Bacillati</taxon>
        <taxon>Bacillota</taxon>
        <taxon>Bacilli</taxon>
        <taxon>Bacillales</taxon>
        <taxon>Bacillaceae</taxon>
        <taxon>Bacillus</taxon>
        <taxon>Bacillus cereus group</taxon>
    </lineage>
</organism>
<dbReference type="Pfam" id="PF05791">
    <property type="entry name" value="Bacillus_HBL"/>
    <property type="match status" value="1"/>
</dbReference>
<evidence type="ECO:0000313" key="3">
    <source>
        <dbReference type="Proteomes" id="UP000014040"/>
    </source>
</evidence>
<accession>R8HP20</accession>
<dbReference type="SUPFAM" id="SSF58100">
    <property type="entry name" value="Bacterial hemolysins"/>
    <property type="match status" value="1"/>
</dbReference>
<dbReference type="InterPro" id="IPR052785">
    <property type="entry name" value="Enterotoxin_cmpnt"/>
</dbReference>
<gene>
    <name evidence="2" type="ORF">IIC_03104</name>
</gene>
<name>R8HP20_BACCE</name>
<comment type="caution">
    <text evidence="2">The sequence shown here is derived from an EMBL/GenBank/DDBJ whole genome shotgun (WGS) entry which is preliminary data.</text>
</comment>
<feature type="transmembrane region" description="Helical" evidence="1">
    <location>
        <begin position="283"/>
        <end position="306"/>
    </location>
</feature>
<keyword evidence="1" id="KW-0812">Transmembrane</keyword>
<dbReference type="HOGENOM" id="CLU_057650_0_0_9"/>
<dbReference type="PANTHER" id="PTHR38443:SF2">
    <property type="entry name" value="NON-HEMOLYTIC ENTEROTOXIN LYTIC COMPONENT L1"/>
    <property type="match status" value="1"/>
</dbReference>
<dbReference type="CDD" id="cd22653">
    <property type="entry name" value="ClyA_HblB-like"/>
    <property type="match status" value="1"/>
</dbReference>
<dbReference type="PATRIC" id="fig|1053224.3.peg.3140"/>
<dbReference type="AlphaFoldDB" id="R8HP20"/>
<dbReference type="Proteomes" id="UP000014040">
    <property type="component" value="Unassembled WGS sequence"/>
</dbReference>
<reference evidence="2 3" key="1">
    <citation type="submission" date="2012-12" db="EMBL/GenBank/DDBJ databases">
        <title>The Genome Sequence of Bacillus cereus VD021.</title>
        <authorList>
            <consortium name="The Broad Institute Genome Sequencing Platform"/>
            <consortium name="The Broad Institute Genome Sequencing Center for Infectious Disease"/>
            <person name="Feldgarden M."/>
            <person name="Van der Auwera G.A."/>
            <person name="Mahillon J."/>
            <person name="Duprez V."/>
            <person name="Timmery S."/>
            <person name="Mattelet C."/>
            <person name="Dierick K."/>
            <person name="Sun M."/>
            <person name="Yu Z."/>
            <person name="Zhu L."/>
            <person name="Hu X."/>
            <person name="Shank E.B."/>
            <person name="Swiecicka I."/>
            <person name="Hansen B.M."/>
            <person name="Andrup L."/>
            <person name="Walker B."/>
            <person name="Young S.K."/>
            <person name="Zeng Q."/>
            <person name="Gargeya S."/>
            <person name="Fitzgerald M."/>
            <person name="Haas B."/>
            <person name="Abouelleil A."/>
            <person name="Alvarado L."/>
            <person name="Arachchi H.M."/>
            <person name="Berlin A.M."/>
            <person name="Chapman S.B."/>
            <person name="Dewar J."/>
            <person name="Goldberg J."/>
            <person name="Griggs A."/>
            <person name="Gujja S."/>
            <person name="Hansen M."/>
            <person name="Howarth C."/>
            <person name="Imamovic A."/>
            <person name="Larimer J."/>
            <person name="McCowan C."/>
            <person name="Murphy C."/>
            <person name="Neiman D."/>
            <person name="Pearson M."/>
            <person name="Priest M."/>
            <person name="Roberts A."/>
            <person name="Saif S."/>
            <person name="Shea T."/>
            <person name="Sisk P."/>
            <person name="Sykes S."/>
            <person name="Wortman J."/>
            <person name="Nusbaum C."/>
            <person name="Birren B."/>
        </authorList>
    </citation>
    <scope>NUCLEOTIDE SEQUENCE [LARGE SCALE GENOMIC DNA]</scope>
    <source>
        <strain evidence="2 3">VD021</strain>
    </source>
</reference>
<feature type="transmembrane region" description="Helical" evidence="1">
    <location>
        <begin position="248"/>
        <end position="276"/>
    </location>
</feature>
<sequence>MKFPFKVITLATLATVITATNGSTIHVLAQEQTAQEQTAQEQTAQEQTAQEQQIENYALGPEGLKKVLAETGSHILVMDLYAKTMIKQPNVNLSNIDLGSGGGELIKNIHLNQELSRINANYWLDTAKPNIQKTARNIVNYDEQFQNYYDTLVDTVKKNDKAGLKEGIGDLIGTIHTNSNEVTEVIKMLEAFKTKLYTNTVDFKNNVGGPDGQGGLTAILAGKQALVPQLQAEIENLRSTQKAHFDNVLAWSIGGGLGAAILVIGTIAGAVVIVVTGGTATPAVVGGLTALGAAGIGLGTAAGVAASNHMSSYNEISNKIGELSMKADLANQAVISLTNTKDTLTYLYQTVDQAIMSLTNIQQQWNTMGANYKDLYDNIDQMQEHKLSLIPDDLKAAKQSWNDIHKDAEFISKDIAFKQEKTN</sequence>
<dbReference type="Gene3D" id="1.20.1170.10">
    <property type="match status" value="1"/>
</dbReference>
<dbReference type="InterPro" id="IPR008414">
    <property type="entry name" value="HBL"/>
</dbReference>
<evidence type="ECO:0000313" key="2">
    <source>
        <dbReference type="EMBL" id="EOO74477.1"/>
    </source>
</evidence>
<keyword evidence="1" id="KW-0472">Membrane</keyword>
<dbReference type="PANTHER" id="PTHR38443">
    <property type="match status" value="1"/>
</dbReference>
<protein>
    <submittedName>
        <fullName evidence="2">Hemolysin BL lytic component L1</fullName>
    </submittedName>
</protein>
<dbReference type="GO" id="GO:0016020">
    <property type="term" value="C:membrane"/>
    <property type="evidence" value="ECO:0007669"/>
    <property type="project" value="InterPro"/>
</dbReference>
<keyword evidence="1" id="KW-1133">Transmembrane helix</keyword>
<evidence type="ECO:0000256" key="1">
    <source>
        <dbReference type="SAM" id="Phobius"/>
    </source>
</evidence>
<proteinExistence type="predicted"/>